<dbReference type="VEuPathDB" id="FungiDB:RhiirA1_541294"/>
<feature type="region of interest" description="Disordered" evidence="2">
    <location>
        <begin position="189"/>
        <end position="216"/>
    </location>
</feature>
<reference evidence="5 6" key="1">
    <citation type="submission" date="2017-10" db="EMBL/GenBank/DDBJ databases">
        <title>Extensive intraspecific genome diversity in a model arbuscular mycorrhizal fungus.</title>
        <authorList>
            <person name="Chen E.C.H."/>
            <person name="Morin E."/>
            <person name="Baudet D."/>
            <person name="Noel J."/>
            <person name="Ndikumana S."/>
            <person name="Charron P."/>
            <person name="St-Onge C."/>
            <person name="Giorgi J."/>
            <person name="Grigoriev I.V."/>
            <person name="Roux C."/>
            <person name="Martin F.M."/>
            <person name="Corradi N."/>
        </authorList>
    </citation>
    <scope>NUCLEOTIDE SEQUENCE [LARGE SCALE GENOMIC DNA]</scope>
    <source>
        <strain evidence="5 6">A1</strain>
    </source>
</reference>
<evidence type="ECO:0000313" key="5">
    <source>
        <dbReference type="EMBL" id="PKC58057.1"/>
    </source>
</evidence>
<dbReference type="VEuPathDB" id="FungiDB:RhiirFUN_006476"/>
<evidence type="ECO:0000313" key="6">
    <source>
        <dbReference type="Proteomes" id="UP000232688"/>
    </source>
</evidence>
<gene>
    <name evidence="5" type="ORF">RhiirA1_541294</name>
</gene>
<dbReference type="VEuPathDB" id="FungiDB:FUN_004289"/>
<dbReference type="InterPro" id="IPR014756">
    <property type="entry name" value="Ig_E-set"/>
</dbReference>
<protein>
    <recommendedName>
        <fullName evidence="1">Phosphatidylglycerol/phosphatidylinositol transfer protein</fullName>
    </recommendedName>
</protein>
<feature type="compositionally biased region" description="Acidic residues" evidence="2">
    <location>
        <begin position="194"/>
        <end position="204"/>
    </location>
</feature>
<evidence type="ECO:0000256" key="2">
    <source>
        <dbReference type="SAM" id="MobiDB-lite"/>
    </source>
</evidence>
<reference evidence="5 6" key="2">
    <citation type="submission" date="2017-10" db="EMBL/GenBank/DDBJ databases">
        <title>Genome analyses suggest a sexual origin of heterokaryosis in a supposedly ancient asexual fungus.</title>
        <authorList>
            <person name="Corradi N."/>
            <person name="Sedzielewska K."/>
            <person name="Noel J."/>
            <person name="Charron P."/>
            <person name="Farinelli L."/>
            <person name="Marton T."/>
            <person name="Kruger M."/>
            <person name="Pelin A."/>
            <person name="Brachmann A."/>
            <person name="Corradi N."/>
        </authorList>
    </citation>
    <scope>NUCLEOTIDE SEQUENCE [LARGE SCALE GENOMIC DNA]</scope>
    <source>
        <strain evidence="5 6">A1</strain>
    </source>
</reference>
<dbReference type="AlphaFoldDB" id="A0A2N0R419"/>
<dbReference type="Pfam" id="PF02221">
    <property type="entry name" value="E1_DerP2_DerF2"/>
    <property type="match status" value="1"/>
</dbReference>
<comment type="caution">
    <text evidence="5">The sequence shown here is derived from an EMBL/GenBank/DDBJ whole genome shotgun (WGS) entry which is preliminary data.</text>
</comment>
<dbReference type="VEuPathDB" id="FungiDB:RhiirFUN_006475"/>
<name>A0A2N0R419_9GLOM</name>
<proteinExistence type="predicted"/>
<evidence type="ECO:0000256" key="3">
    <source>
        <dbReference type="SAM" id="SignalP"/>
    </source>
</evidence>
<feature type="signal peptide" evidence="3">
    <location>
        <begin position="1"/>
        <end position="18"/>
    </location>
</feature>
<dbReference type="SUPFAM" id="SSF81296">
    <property type="entry name" value="E set domains"/>
    <property type="match status" value="1"/>
</dbReference>
<feature type="chain" id="PRO_5014961882" description="Phosphatidylglycerol/phosphatidylinositol transfer protein" evidence="3">
    <location>
        <begin position="19"/>
        <end position="279"/>
    </location>
</feature>
<sequence>MNRTSIFIILIFVSFATSNPTPLKRQDQLNGFTQCKGSFANSITLLSYTPNPVVTGQNVTSHLAGTATEIIKQGTTIVYTAYFKDEPTKEAFQHKQDFCEVYVKQSGSECPVKKGDYSFTASWLVEKHPDEPKNLVVEYYFNISVFDSDATTHSFSTAQQQYDSQLYSLTNTSFQQQNLNLSPLEIEQDKKDEGEVEEEEDYDQNQDPSNERSGSKWKHDEIKVLLDYIQENYSAWSKGNKSKFNNDMAKSVLPNKESNAIKSKLARLTKKYESTLKWI</sequence>
<dbReference type="InterPro" id="IPR003172">
    <property type="entry name" value="ML_dom"/>
</dbReference>
<evidence type="ECO:0000259" key="4">
    <source>
        <dbReference type="Pfam" id="PF02221"/>
    </source>
</evidence>
<dbReference type="EMBL" id="LLXH01001646">
    <property type="protein sequence ID" value="PKC58057.1"/>
    <property type="molecule type" value="Genomic_DNA"/>
</dbReference>
<keyword evidence="3" id="KW-0732">Signal</keyword>
<evidence type="ECO:0000256" key="1">
    <source>
        <dbReference type="ARBA" id="ARBA00016056"/>
    </source>
</evidence>
<organism evidence="5 6">
    <name type="scientific">Rhizophagus irregularis</name>
    <dbReference type="NCBI Taxonomy" id="588596"/>
    <lineage>
        <taxon>Eukaryota</taxon>
        <taxon>Fungi</taxon>
        <taxon>Fungi incertae sedis</taxon>
        <taxon>Mucoromycota</taxon>
        <taxon>Glomeromycotina</taxon>
        <taxon>Glomeromycetes</taxon>
        <taxon>Glomerales</taxon>
        <taxon>Glomeraceae</taxon>
        <taxon>Rhizophagus</taxon>
    </lineage>
</organism>
<dbReference type="Proteomes" id="UP000232688">
    <property type="component" value="Unassembled WGS sequence"/>
</dbReference>
<accession>A0A2N0R419</accession>
<feature type="domain" description="MD-2-related lipid-recognition" evidence="4">
    <location>
        <begin position="32"/>
        <end position="123"/>
    </location>
</feature>